<keyword evidence="4" id="KW-0732">Signal</keyword>
<dbReference type="InterPro" id="IPR001087">
    <property type="entry name" value="GDSL"/>
</dbReference>
<reference evidence="5 6" key="1">
    <citation type="journal article" date="2019" name="Sci. Rep.">
        <title>A high-quality genome of Eragrostis curvula grass provides insights into Poaceae evolution and supports new strategies to enhance forage quality.</title>
        <authorList>
            <person name="Carballo J."/>
            <person name="Santos B.A.C.M."/>
            <person name="Zappacosta D."/>
            <person name="Garbus I."/>
            <person name="Selva J.P."/>
            <person name="Gallo C.A."/>
            <person name="Diaz A."/>
            <person name="Albertini E."/>
            <person name="Caccamo M."/>
            <person name="Echenique V."/>
        </authorList>
    </citation>
    <scope>NUCLEOTIDE SEQUENCE [LARGE SCALE GENOMIC DNA]</scope>
    <source>
        <strain evidence="6">cv. Victoria</strain>
        <tissue evidence="5">Leaf</tissue>
    </source>
</reference>
<evidence type="ECO:0000313" key="5">
    <source>
        <dbReference type="EMBL" id="TVU32437.1"/>
    </source>
</evidence>
<protein>
    <recommendedName>
        <fullName evidence="7">GDSL esterase/lipase</fullName>
    </recommendedName>
</protein>
<dbReference type="PANTHER" id="PTHR45648:SF104">
    <property type="entry name" value="OS02G0292600 PROTEIN"/>
    <property type="match status" value="1"/>
</dbReference>
<dbReference type="InterPro" id="IPR036514">
    <property type="entry name" value="SGNH_hydro_sf"/>
</dbReference>
<dbReference type="GO" id="GO:0016788">
    <property type="term" value="F:hydrolase activity, acting on ester bonds"/>
    <property type="evidence" value="ECO:0007669"/>
    <property type="project" value="InterPro"/>
</dbReference>
<keyword evidence="3" id="KW-0442">Lipid degradation</keyword>
<proteinExistence type="inferred from homology"/>
<keyword evidence="2" id="KW-0378">Hydrolase</keyword>
<evidence type="ECO:0000256" key="2">
    <source>
        <dbReference type="ARBA" id="ARBA00022801"/>
    </source>
</evidence>
<dbReference type="PANTHER" id="PTHR45648">
    <property type="entry name" value="GDSL LIPASE/ACYLHYDROLASE FAMILY PROTEIN (AFU_ORTHOLOGUE AFUA_4G14700)"/>
    <property type="match status" value="1"/>
</dbReference>
<comment type="similarity">
    <text evidence="1">Belongs to the 'GDSL' lipolytic enzyme family.</text>
</comment>
<evidence type="ECO:0000256" key="4">
    <source>
        <dbReference type="SAM" id="SignalP"/>
    </source>
</evidence>
<keyword evidence="6" id="KW-1185">Reference proteome</keyword>
<gene>
    <name evidence="5" type="ORF">EJB05_24168</name>
</gene>
<dbReference type="Gene3D" id="3.40.50.1110">
    <property type="entry name" value="SGNH hydrolase"/>
    <property type="match status" value="1"/>
</dbReference>
<dbReference type="InterPro" id="IPR051058">
    <property type="entry name" value="GDSL_Est/Lipase"/>
</dbReference>
<accession>A0A5J9VAH5</accession>
<feature type="non-terminal residue" evidence="5">
    <location>
        <position position="1"/>
    </location>
</feature>
<evidence type="ECO:0008006" key="7">
    <source>
        <dbReference type="Google" id="ProtNLM"/>
    </source>
</evidence>
<evidence type="ECO:0000256" key="3">
    <source>
        <dbReference type="ARBA" id="ARBA00022963"/>
    </source>
</evidence>
<dbReference type="AlphaFoldDB" id="A0A5J9VAH5"/>
<evidence type="ECO:0000313" key="6">
    <source>
        <dbReference type="Proteomes" id="UP000324897"/>
    </source>
</evidence>
<feature type="chain" id="PRO_5023916380" description="GDSL esterase/lipase" evidence="4">
    <location>
        <begin position="30"/>
        <end position="342"/>
    </location>
</feature>
<feature type="signal peptide" evidence="4">
    <location>
        <begin position="1"/>
        <end position="29"/>
    </location>
</feature>
<dbReference type="Proteomes" id="UP000324897">
    <property type="component" value="Chromosome 1"/>
</dbReference>
<comment type="caution">
    <text evidence="5">The sequence shown here is derived from an EMBL/GenBank/DDBJ whole genome shotgun (WGS) entry which is preliminary data.</text>
</comment>
<dbReference type="Pfam" id="PF00657">
    <property type="entry name" value="Lipase_GDSL"/>
    <property type="match status" value="1"/>
</dbReference>
<dbReference type="Gramene" id="TVU32437">
    <property type="protein sequence ID" value="TVU32437"/>
    <property type="gene ID" value="EJB05_24168"/>
</dbReference>
<sequence>MQHFAMKGSTAAILTTIMMFFQVLAIAAAMELSTPQAIFMFGDGALDVGNNIYVPGGAEVGEPTRADQPYYGMDFPGGTPTGRFCNGYNLADFIAKAFGFEMSPPASESLPKPSPTKMEGFTGFNYATGDAGIRNFTNGDITNPLFYQIGFFESTRSQLKTLLGGRKPLNYFLSKSLFVVGIGTMDLFPDYNPYWNNPENDNQTEVQHLISLYGEALTTLHALGARKFGIINISPIGCSPIVMAVTHGEDLCNTGMNNRAQEFNRALGPLLSDLRSKLRFTNTMGMCWQGYGTPCSNRTEFWYWDIYGYMTEHAANLTAAAFYGGRKFTTPFNFTRLFAMNI</sequence>
<evidence type="ECO:0000256" key="1">
    <source>
        <dbReference type="ARBA" id="ARBA00008668"/>
    </source>
</evidence>
<dbReference type="OrthoDB" id="656399at2759"/>
<keyword evidence="3" id="KW-0443">Lipid metabolism</keyword>
<name>A0A5J9VAH5_9POAL</name>
<dbReference type="GO" id="GO:0016042">
    <property type="term" value="P:lipid catabolic process"/>
    <property type="evidence" value="ECO:0007669"/>
    <property type="project" value="UniProtKB-KW"/>
</dbReference>
<organism evidence="5 6">
    <name type="scientific">Eragrostis curvula</name>
    <name type="common">weeping love grass</name>
    <dbReference type="NCBI Taxonomy" id="38414"/>
    <lineage>
        <taxon>Eukaryota</taxon>
        <taxon>Viridiplantae</taxon>
        <taxon>Streptophyta</taxon>
        <taxon>Embryophyta</taxon>
        <taxon>Tracheophyta</taxon>
        <taxon>Spermatophyta</taxon>
        <taxon>Magnoliopsida</taxon>
        <taxon>Liliopsida</taxon>
        <taxon>Poales</taxon>
        <taxon>Poaceae</taxon>
        <taxon>PACMAD clade</taxon>
        <taxon>Chloridoideae</taxon>
        <taxon>Eragrostideae</taxon>
        <taxon>Eragrostidinae</taxon>
        <taxon>Eragrostis</taxon>
    </lineage>
</organism>
<dbReference type="EMBL" id="RWGY01000011">
    <property type="protein sequence ID" value="TVU32437.1"/>
    <property type="molecule type" value="Genomic_DNA"/>
</dbReference>